<evidence type="ECO:0000313" key="2">
    <source>
        <dbReference type="EMBL" id="OGM33929.1"/>
    </source>
</evidence>
<evidence type="ECO:0000259" key="1">
    <source>
        <dbReference type="Pfam" id="PF18915"/>
    </source>
</evidence>
<comment type="caution">
    <text evidence="2">The sequence shown here is derived from an EMBL/GenBank/DDBJ whole genome shotgun (WGS) entry which is preliminary data.</text>
</comment>
<dbReference type="Proteomes" id="UP000177169">
    <property type="component" value="Unassembled WGS sequence"/>
</dbReference>
<organism evidence="2 3">
    <name type="scientific">Candidatus Woesebacteria bacterium RIFCSPHIGHO2_02_FULL_39_13</name>
    <dbReference type="NCBI Taxonomy" id="1802505"/>
    <lineage>
        <taxon>Bacteria</taxon>
        <taxon>Candidatus Woeseibacteriota</taxon>
    </lineage>
</organism>
<accession>A0A1F7Z498</accession>
<sequence>MFRKISVYSGLLIIAFGILLVSILRTASVKYDFTSETVEKVQVLGDTNITKVNYDLPYQGRIMPDSPLWPLKALRDKIWLFITTNSSRRAELDLLFADKRLASAKILFEKDKPELAFTTLSKAEKYLEEAMLQENENRKKGMDTSQFLERLARASLKHFEVMEGIMTIAPEDAKPKIVEAQSYAKKVFESSRDALNEKGITPPENPFAW</sequence>
<reference evidence="2 3" key="1">
    <citation type="journal article" date="2016" name="Nat. Commun.">
        <title>Thousands of microbial genomes shed light on interconnected biogeochemical processes in an aquifer system.</title>
        <authorList>
            <person name="Anantharaman K."/>
            <person name="Brown C.T."/>
            <person name="Hug L.A."/>
            <person name="Sharon I."/>
            <person name="Castelle C.J."/>
            <person name="Probst A.J."/>
            <person name="Thomas B.C."/>
            <person name="Singh A."/>
            <person name="Wilkins M.J."/>
            <person name="Karaoz U."/>
            <person name="Brodie E.L."/>
            <person name="Williams K.H."/>
            <person name="Hubbard S.S."/>
            <person name="Banfield J.F."/>
        </authorList>
    </citation>
    <scope>NUCLEOTIDE SEQUENCE [LARGE SCALE GENOMIC DNA]</scope>
</reference>
<gene>
    <name evidence="2" type="ORF">A3D01_05920</name>
</gene>
<dbReference type="InterPro" id="IPR043725">
    <property type="entry name" value="DUF5667"/>
</dbReference>
<protein>
    <recommendedName>
        <fullName evidence="1">DUF5667 domain-containing protein</fullName>
    </recommendedName>
</protein>
<evidence type="ECO:0000313" key="3">
    <source>
        <dbReference type="Proteomes" id="UP000177169"/>
    </source>
</evidence>
<proteinExistence type="predicted"/>
<dbReference type="EMBL" id="MGGR01000011">
    <property type="protein sequence ID" value="OGM33929.1"/>
    <property type="molecule type" value="Genomic_DNA"/>
</dbReference>
<dbReference type="Pfam" id="PF18915">
    <property type="entry name" value="DUF5667"/>
    <property type="match status" value="1"/>
</dbReference>
<dbReference type="STRING" id="1802505.A3D01_05920"/>
<name>A0A1F7Z498_9BACT</name>
<dbReference type="AlphaFoldDB" id="A0A1F7Z498"/>
<feature type="domain" description="DUF5667" evidence="1">
    <location>
        <begin position="62"/>
        <end position="154"/>
    </location>
</feature>